<sequence length="487" mass="54812">MGDFPPEAGPKLRKKRYCFRAGDDLMLLETLLNDRDVFSLVQSRRVRAWEVITDTLNRQGISATAHSLRCRLKRLVETFQDGVAEGKQTAEFTALEKLLAQYTQTEAQYQQRKSMTRPQNVLREQAAGDRTSRLSVDSQHSSLDSVSENESARYITTVQPVTTAAAPVGVRVAADPSAPSPESGKKSRKKRFFFEDWHDVVLLKAMLADRGMVMSSGTKKPAWKNIEASVNSQGLQVNIHTIRTHLRLLLNAHRREEHPPNTDQCELSEKQQLLRAYIKKMDEEGQQNRGSNDDQSFEPAPDRHSAQSYERRSETNRSQTVASSAGPSESILANPSAVSAGNRPTFTRNAVATTTRTAESSPTSPATQSSSAIQYHGVIASSASIQSAPRAPRVVQSLPVTEEREAAEPASKRQKMELETILQRFIAEQNECQREQREHERTRLSEQRDLQRQTIDLQKRSLDIQEKAMNMQERLMAVMEKVMDKLN</sequence>
<feature type="compositionally biased region" description="Basic and acidic residues" evidence="1">
    <location>
        <begin position="401"/>
        <end position="414"/>
    </location>
</feature>
<gene>
    <name evidence="2" type="ORF">PHYPSEUDO_011165</name>
</gene>
<feature type="compositionally biased region" description="Polar residues" evidence="1">
    <location>
        <begin position="133"/>
        <end position="149"/>
    </location>
</feature>
<evidence type="ECO:0000313" key="2">
    <source>
        <dbReference type="EMBL" id="KAG7377663.1"/>
    </source>
</evidence>
<proteinExistence type="predicted"/>
<accession>A0A8T1VBQ0</accession>
<evidence type="ECO:0008006" key="4">
    <source>
        <dbReference type="Google" id="ProtNLM"/>
    </source>
</evidence>
<feature type="region of interest" description="Disordered" evidence="1">
    <location>
        <begin position="109"/>
        <end position="149"/>
    </location>
</feature>
<feature type="compositionally biased region" description="Polar residues" evidence="1">
    <location>
        <begin position="316"/>
        <end position="344"/>
    </location>
</feature>
<keyword evidence="3" id="KW-1185">Reference proteome</keyword>
<comment type="caution">
    <text evidence="2">The sequence shown here is derived from an EMBL/GenBank/DDBJ whole genome shotgun (WGS) entry which is preliminary data.</text>
</comment>
<evidence type="ECO:0000256" key="1">
    <source>
        <dbReference type="SAM" id="MobiDB-lite"/>
    </source>
</evidence>
<feature type="region of interest" description="Disordered" evidence="1">
    <location>
        <begin position="352"/>
        <end position="371"/>
    </location>
</feature>
<organism evidence="2 3">
    <name type="scientific">Phytophthora pseudosyringae</name>
    <dbReference type="NCBI Taxonomy" id="221518"/>
    <lineage>
        <taxon>Eukaryota</taxon>
        <taxon>Sar</taxon>
        <taxon>Stramenopiles</taxon>
        <taxon>Oomycota</taxon>
        <taxon>Peronosporomycetes</taxon>
        <taxon>Peronosporales</taxon>
        <taxon>Peronosporaceae</taxon>
        <taxon>Phytophthora</taxon>
    </lineage>
</organism>
<reference evidence="2" key="1">
    <citation type="submission" date="2021-02" db="EMBL/GenBank/DDBJ databases">
        <authorList>
            <person name="Palmer J.M."/>
        </authorList>
    </citation>
    <scope>NUCLEOTIDE SEQUENCE</scope>
    <source>
        <strain evidence="2">SCRP734</strain>
    </source>
</reference>
<dbReference type="OrthoDB" id="126832at2759"/>
<evidence type="ECO:0000313" key="3">
    <source>
        <dbReference type="Proteomes" id="UP000694044"/>
    </source>
</evidence>
<dbReference type="AlphaFoldDB" id="A0A8T1VBQ0"/>
<feature type="region of interest" description="Disordered" evidence="1">
    <location>
        <begin position="383"/>
        <end position="414"/>
    </location>
</feature>
<feature type="compositionally biased region" description="Basic and acidic residues" evidence="1">
    <location>
        <begin position="300"/>
        <end position="315"/>
    </location>
</feature>
<protein>
    <recommendedName>
        <fullName evidence="4">Myb-like domain-containing protein</fullName>
    </recommendedName>
</protein>
<dbReference type="EMBL" id="JAGDFM010000495">
    <property type="protein sequence ID" value="KAG7377663.1"/>
    <property type="molecule type" value="Genomic_DNA"/>
</dbReference>
<feature type="region of interest" description="Disordered" evidence="1">
    <location>
        <begin position="283"/>
        <end position="345"/>
    </location>
</feature>
<dbReference type="Proteomes" id="UP000694044">
    <property type="component" value="Unassembled WGS sequence"/>
</dbReference>
<name>A0A8T1VBQ0_9STRA</name>